<dbReference type="Proteomes" id="UP000050280">
    <property type="component" value="Unassembled WGS sequence"/>
</dbReference>
<evidence type="ECO:0000313" key="1">
    <source>
        <dbReference type="EMBL" id="KPM30286.1"/>
    </source>
</evidence>
<dbReference type="PATRIC" id="fig|1300341.3.peg.833"/>
<reference evidence="1 2" key="1">
    <citation type="submission" date="2015-09" db="EMBL/GenBank/DDBJ databases">
        <title>Genome sequence of the marine flavobacterium Croceitalea dokdonensis DOKDO 023 that contains proton- and sodium-pumping rhodopsins.</title>
        <authorList>
            <person name="Kwon S.-K."/>
            <person name="Lee H.K."/>
            <person name="Kwak M.-J."/>
            <person name="Kim J.F."/>
        </authorList>
    </citation>
    <scope>NUCLEOTIDE SEQUENCE [LARGE SCALE GENOMIC DNA]</scope>
    <source>
        <strain evidence="1 2">DOKDO 023</strain>
    </source>
</reference>
<comment type="caution">
    <text evidence="1">The sequence shown here is derived from an EMBL/GenBank/DDBJ whole genome shotgun (WGS) entry which is preliminary data.</text>
</comment>
<dbReference type="STRING" id="1300341.I595_3582"/>
<proteinExistence type="predicted"/>
<sequence length="257" mass="28785">MFLLFCFTGVAQVLGIKTLKGKITAVDGDITGVVVQNINLDRATITDLDGKFEIAVRLNDTLVFSALQFKKKRLPISAALMNTSLVSVVLEPFVNQLREVTVNPYGLTGQLGKDIGRIPLGKDVSAEGLGLPNAEVKIITQSQRKLFEATSGIGLVPLNPILNAITGRTKMLKNRVKIESTYARTQRVQKFYVDSIIEADLKIPRSKIADFMYYCEVDPEFQAMVDTQDHLKIWDFLVLKSKYYRKNNGLLDERKKE</sequence>
<name>A0A0P7AB27_9FLAO</name>
<evidence type="ECO:0000313" key="2">
    <source>
        <dbReference type="Proteomes" id="UP000050280"/>
    </source>
</evidence>
<dbReference type="SUPFAM" id="SSF49464">
    <property type="entry name" value="Carboxypeptidase regulatory domain-like"/>
    <property type="match status" value="1"/>
</dbReference>
<accession>A0A0P7AB27</accession>
<protein>
    <submittedName>
        <fullName evidence="1">Uncharacterized protein</fullName>
    </submittedName>
</protein>
<keyword evidence="2" id="KW-1185">Reference proteome</keyword>
<dbReference type="AlphaFoldDB" id="A0A0P7AB27"/>
<dbReference type="InterPro" id="IPR008969">
    <property type="entry name" value="CarboxyPept-like_regulatory"/>
</dbReference>
<dbReference type="EMBL" id="LDJX01000011">
    <property type="protein sequence ID" value="KPM30286.1"/>
    <property type="molecule type" value="Genomic_DNA"/>
</dbReference>
<gene>
    <name evidence="1" type="ORF">I595_3582</name>
</gene>
<organism evidence="1 2">
    <name type="scientific">Croceitalea dokdonensis DOKDO 023</name>
    <dbReference type="NCBI Taxonomy" id="1300341"/>
    <lineage>
        <taxon>Bacteria</taxon>
        <taxon>Pseudomonadati</taxon>
        <taxon>Bacteroidota</taxon>
        <taxon>Flavobacteriia</taxon>
        <taxon>Flavobacteriales</taxon>
        <taxon>Flavobacteriaceae</taxon>
        <taxon>Croceitalea</taxon>
    </lineage>
</organism>